<dbReference type="RefSeq" id="WP_047133373.1">
    <property type="nucleotide sequence ID" value="NZ_CZVI01000001.1"/>
</dbReference>
<evidence type="ECO:0000259" key="1">
    <source>
        <dbReference type="Pfam" id="PF01882"/>
    </source>
</evidence>
<sequence length="299" mass="35192">MPETYRKYLDPKVVSKLGNLELIARLVVEGFIVGLHKSPYHGFSVEFSEHRQYAPGDETRYIDWKVYGRTDRYFIKQFEEETNLRAYIILDASRSMAYSSSGNIAKFEYACYLASALSYLMMMQRDAVGLVVYDEGIRKFLPPRSIRSYLDVILSELERTEPGNRTNTAKSLHLVAERIKRRGLVIVLSDLLDDQDEVISAFKHFKHKKNEVIVFQILDPMERNFNFGADAVFRDMETFEKIMTQSLYIQKDYQRVFDEFIKRYRLECLVNGIDYEIMDTSTPFDVALFRYLSKRRELM</sequence>
<dbReference type="PANTHER" id="PTHR33608:SF7">
    <property type="entry name" value="DUF58 DOMAIN-CONTAINING PROTEIN"/>
    <property type="match status" value="1"/>
</dbReference>
<dbReference type="AlphaFoldDB" id="A0A0P1NWT7"/>
<accession>A0A0P1LXT2</accession>
<accession>A0A0P1LBT4</accession>
<dbReference type="InterPro" id="IPR002881">
    <property type="entry name" value="DUF58"/>
</dbReference>
<accession>A0A0N7MTL1</accession>
<dbReference type="InterPro" id="IPR036465">
    <property type="entry name" value="vWFA_dom_sf"/>
</dbReference>
<dbReference type="Gene3D" id="3.40.50.410">
    <property type="entry name" value="von Willebrand factor, type A domain"/>
    <property type="match status" value="1"/>
</dbReference>
<dbReference type="PANTHER" id="PTHR33608">
    <property type="entry name" value="BLL2464 PROTEIN"/>
    <property type="match status" value="1"/>
</dbReference>
<name>A0A0P1NWT7_9BACT</name>
<evidence type="ECO:0000313" key="2">
    <source>
        <dbReference type="EMBL" id="CUS77637.1"/>
    </source>
</evidence>
<dbReference type="EMBL" id="CZVI01000001">
    <property type="protein sequence ID" value="CUS77637.1"/>
    <property type="molecule type" value="Genomic_DNA"/>
</dbReference>
<evidence type="ECO:0000313" key="5">
    <source>
        <dbReference type="Proteomes" id="UP000182200"/>
    </source>
</evidence>
<keyword evidence="5" id="KW-1185">Reference proteome</keyword>
<accession>A0A0P1LDZ4</accession>
<reference evidence="3 4" key="1">
    <citation type="submission" date="2015-11" db="EMBL/GenBank/DDBJ databases">
        <authorList>
            <person name="Zhang Y."/>
            <person name="Guo Z."/>
        </authorList>
    </citation>
    <scope>NUCLEOTIDE SEQUENCE [LARGE SCALE GENOMIC DNA]</scope>
    <source>
        <strain evidence="3">JGI-4</strain>
    </source>
</reference>
<dbReference type="Pfam" id="PF01882">
    <property type="entry name" value="DUF58"/>
    <property type="match status" value="1"/>
</dbReference>
<dbReference type="EMBL" id="FAOP01000004">
    <property type="protein sequence ID" value="CUU04842.1"/>
    <property type="molecule type" value="Genomic_DNA"/>
</dbReference>
<dbReference type="Proteomes" id="UP000182200">
    <property type="component" value="Unassembled WGS sequence"/>
</dbReference>
<accession>A0A0P1P2B9</accession>
<accession>A0A0P1MJK3</accession>
<protein>
    <recommendedName>
        <fullName evidence="1">DUF58 domain-containing protein</fullName>
    </recommendedName>
</protein>
<reference evidence="2 5" key="2">
    <citation type="submission" date="2015-11" db="EMBL/GenBank/DDBJ databases">
        <authorList>
            <person name="Varghese N."/>
        </authorList>
    </citation>
    <scope>NUCLEOTIDE SEQUENCE [LARGE SCALE GENOMIC DNA]</scope>
    <source>
        <strain evidence="2 5">JGI-8</strain>
    </source>
</reference>
<dbReference type="Proteomes" id="UP000182011">
    <property type="component" value="Unassembled WGS sequence"/>
</dbReference>
<feature type="domain" description="DUF58" evidence="1">
    <location>
        <begin position="49"/>
        <end position="254"/>
    </location>
</feature>
<proteinExistence type="predicted"/>
<gene>
    <name evidence="3" type="ORF">JGI4_01124</name>
    <name evidence="2" type="ORF">JGI8_00144</name>
</gene>
<organism evidence="3 4">
    <name type="scientific">Candidatus Kryptonium thompsonii</name>
    <dbReference type="NCBI Taxonomy" id="1633631"/>
    <lineage>
        <taxon>Bacteria</taxon>
        <taxon>Pseudomonadati</taxon>
        <taxon>Candidatus Kryptoniota</taxon>
        <taxon>Candidatus Kryptonium</taxon>
    </lineage>
</organism>
<accession>A0A0S4N0P2</accession>
<dbReference type="SUPFAM" id="SSF53300">
    <property type="entry name" value="vWA-like"/>
    <property type="match status" value="1"/>
</dbReference>
<evidence type="ECO:0000313" key="3">
    <source>
        <dbReference type="EMBL" id="CUU04842.1"/>
    </source>
</evidence>
<accession>A0A0P1NWT7</accession>
<dbReference type="STRING" id="1633631.GCA_001442925_01123"/>
<evidence type="ECO:0000313" key="4">
    <source>
        <dbReference type="Proteomes" id="UP000182011"/>
    </source>
</evidence>